<evidence type="ECO:0000259" key="5">
    <source>
        <dbReference type="PROSITE" id="PS51296"/>
    </source>
</evidence>
<dbReference type="EMBL" id="BHYM01000099">
    <property type="protein sequence ID" value="GCE44617.1"/>
    <property type="molecule type" value="Genomic_DNA"/>
</dbReference>
<name>A0A402CLV9_RHOWR</name>
<feature type="domain" description="Rieske" evidence="5">
    <location>
        <begin position="1"/>
        <end position="110"/>
    </location>
</feature>
<evidence type="ECO:0000256" key="2">
    <source>
        <dbReference type="ARBA" id="ARBA00022723"/>
    </source>
</evidence>
<comment type="caution">
    <text evidence="6">The sequence shown here is derived from an EMBL/GenBank/DDBJ whole genome shotgun (WGS) entry which is preliminary data.</text>
</comment>
<dbReference type="Pfam" id="PF00355">
    <property type="entry name" value="Rieske"/>
    <property type="match status" value="1"/>
</dbReference>
<dbReference type="PANTHER" id="PTHR21496:SF23">
    <property type="entry name" value="3-PHENYLPROPIONATE_CINNAMIC ACID DIOXYGENASE FERREDOXIN SUBUNIT"/>
    <property type="match status" value="1"/>
</dbReference>
<dbReference type="Gene3D" id="2.102.10.10">
    <property type="entry name" value="Rieske [2Fe-2S] iron-sulphur domain"/>
    <property type="match status" value="1"/>
</dbReference>
<reference evidence="6 7" key="1">
    <citation type="submission" date="2018-11" db="EMBL/GenBank/DDBJ databases">
        <title>Microbial catabolism of amino acid.</title>
        <authorList>
            <person name="Hibi M."/>
            <person name="Ogawa J."/>
        </authorList>
    </citation>
    <scope>NUCLEOTIDE SEQUENCE [LARGE SCALE GENOMIC DNA]</scope>
    <source>
        <strain evidence="6 7">C31-06</strain>
    </source>
</reference>
<dbReference type="GO" id="GO:0016705">
    <property type="term" value="F:oxidoreductase activity, acting on paired donors, with incorporation or reduction of molecular oxygen"/>
    <property type="evidence" value="ECO:0007669"/>
    <property type="project" value="UniProtKB-ARBA"/>
</dbReference>
<dbReference type="Proteomes" id="UP000287519">
    <property type="component" value="Unassembled WGS sequence"/>
</dbReference>
<dbReference type="InterPro" id="IPR017941">
    <property type="entry name" value="Rieske_2Fe-2S"/>
</dbReference>
<keyword evidence="1" id="KW-0001">2Fe-2S</keyword>
<proteinExistence type="predicted"/>
<protein>
    <submittedName>
        <fullName evidence="6">Bll7906 putative ferredoxin</fullName>
    </submittedName>
</protein>
<dbReference type="PROSITE" id="PS51296">
    <property type="entry name" value="RIESKE"/>
    <property type="match status" value="1"/>
</dbReference>
<gene>
    <name evidence="6" type="ORF">Rhow_009038</name>
</gene>
<keyword evidence="4" id="KW-0411">Iron-sulfur</keyword>
<dbReference type="GO" id="GO:0051537">
    <property type="term" value="F:2 iron, 2 sulfur cluster binding"/>
    <property type="evidence" value="ECO:0007669"/>
    <property type="project" value="UniProtKB-KW"/>
</dbReference>
<dbReference type="GO" id="GO:0004497">
    <property type="term" value="F:monooxygenase activity"/>
    <property type="evidence" value="ECO:0007669"/>
    <property type="project" value="UniProtKB-ARBA"/>
</dbReference>
<sequence length="121" mass="13306">MGRLEEIPMHTIHSVRIDGRDVGIIRTPDKVYAIGNRCPHQGGPMCLGKMTGTMVPSDPDQYVYDHDGLVVQCPWHAYEFHVDTGESVAGALRGRVPVFEATIRDGNVFCSLNRPQTGGTQ</sequence>
<evidence type="ECO:0000313" key="6">
    <source>
        <dbReference type="EMBL" id="GCE44617.1"/>
    </source>
</evidence>
<keyword evidence="3" id="KW-0408">Iron</keyword>
<dbReference type="PANTHER" id="PTHR21496">
    <property type="entry name" value="FERREDOXIN-RELATED"/>
    <property type="match status" value="1"/>
</dbReference>
<dbReference type="InterPro" id="IPR036922">
    <property type="entry name" value="Rieske_2Fe-2S_sf"/>
</dbReference>
<dbReference type="GO" id="GO:0046872">
    <property type="term" value="F:metal ion binding"/>
    <property type="evidence" value="ECO:0007669"/>
    <property type="project" value="UniProtKB-KW"/>
</dbReference>
<accession>A0A402CLV9</accession>
<dbReference type="SUPFAM" id="SSF50022">
    <property type="entry name" value="ISP domain"/>
    <property type="match status" value="1"/>
</dbReference>
<organism evidence="6 7">
    <name type="scientific">Rhodococcus wratislaviensis</name>
    <name type="common">Tsukamurella wratislaviensis</name>
    <dbReference type="NCBI Taxonomy" id="44752"/>
    <lineage>
        <taxon>Bacteria</taxon>
        <taxon>Bacillati</taxon>
        <taxon>Actinomycetota</taxon>
        <taxon>Actinomycetes</taxon>
        <taxon>Mycobacteriales</taxon>
        <taxon>Nocardiaceae</taxon>
        <taxon>Rhodococcus</taxon>
    </lineage>
</organism>
<evidence type="ECO:0000256" key="4">
    <source>
        <dbReference type="ARBA" id="ARBA00023014"/>
    </source>
</evidence>
<evidence type="ECO:0000256" key="3">
    <source>
        <dbReference type="ARBA" id="ARBA00023004"/>
    </source>
</evidence>
<dbReference type="AlphaFoldDB" id="A0A402CLV9"/>
<evidence type="ECO:0000256" key="1">
    <source>
        <dbReference type="ARBA" id="ARBA00022714"/>
    </source>
</evidence>
<keyword evidence="2" id="KW-0479">Metal-binding</keyword>
<keyword evidence="7" id="KW-1185">Reference proteome</keyword>
<evidence type="ECO:0000313" key="7">
    <source>
        <dbReference type="Proteomes" id="UP000287519"/>
    </source>
</evidence>